<evidence type="ECO:0000313" key="2">
    <source>
        <dbReference type="Proteomes" id="UP000758603"/>
    </source>
</evidence>
<reference evidence="1" key="1">
    <citation type="journal article" date="2021" name="Nat. Commun.">
        <title>Genetic determinants of endophytism in the Arabidopsis root mycobiome.</title>
        <authorList>
            <person name="Mesny F."/>
            <person name="Miyauchi S."/>
            <person name="Thiergart T."/>
            <person name="Pickel B."/>
            <person name="Atanasova L."/>
            <person name="Karlsson M."/>
            <person name="Huettel B."/>
            <person name="Barry K.W."/>
            <person name="Haridas S."/>
            <person name="Chen C."/>
            <person name="Bauer D."/>
            <person name="Andreopoulos W."/>
            <person name="Pangilinan J."/>
            <person name="LaButti K."/>
            <person name="Riley R."/>
            <person name="Lipzen A."/>
            <person name="Clum A."/>
            <person name="Drula E."/>
            <person name="Henrissat B."/>
            <person name="Kohler A."/>
            <person name="Grigoriev I.V."/>
            <person name="Martin F.M."/>
            <person name="Hacquard S."/>
        </authorList>
    </citation>
    <scope>NUCLEOTIDE SEQUENCE</scope>
    <source>
        <strain evidence="1">MPI-SDFR-AT-0073</strain>
    </source>
</reference>
<keyword evidence="2" id="KW-1185">Reference proteome</keyword>
<gene>
    <name evidence="1" type="ORF">BKA67DRAFT_537258</name>
</gene>
<dbReference type="EMBL" id="JAGPXC010000005">
    <property type="protein sequence ID" value="KAH6653626.1"/>
    <property type="molecule type" value="Genomic_DNA"/>
</dbReference>
<dbReference type="Proteomes" id="UP000758603">
    <property type="component" value="Unassembled WGS sequence"/>
</dbReference>
<accession>A0A9P8ZX16</accession>
<name>A0A9P8ZX16_9PEZI</name>
<sequence>METLQADFKKSHFMTTDGDTGMTTQFGLSKGKYARTIVAEMGRAKGRRTVQSADFILGLAEEALPIDRVRFNKRLISVCNDEENDFATTENQNLFSIFVIIS</sequence>
<organism evidence="1 2">
    <name type="scientific">Truncatella angustata</name>
    <dbReference type="NCBI Taxonomy" id="152316"/>
    <lineage>
        <taxon>Eukaryota</taxon>
        <taxon>Fungi</taxon>
        <taxon>Dikarya</taxon>
        <taxon>Ascomycota</taxon>
        <taxon>Pezizomycotina</taxon>
        <taxon>Sordariomycetes</taxon>
        <taxon>Xylariomycetidae</taxon>
        <taxon>Amphisphaeriales</taxon>
        <taxon>Sporocadaceae</taxon>
        <taxon>Truncatella</taxon>
    </lineage>
</organism>
<proteinExistence type="predicted"/>
<dbReference type="RefSeq" id="XP_045957903.1">
    <property type="nucleotide sequence ID" value="XM_046100289.1"/>
</dbReference>
<comment type="caution">
    <text evidence="1">The sequence shown here is derived from an EMBL/GenBank/DDBJ whole genome shotgun (WGS) entry which is preliminary data.</text>
</comment>
<dbReference type="AlphaFoldDB" id="A0A9P8ZX16"/>
<dbReference type="GeneID" id="70129181"/>
<evidence type="ECO:0000313" key="1">
    <source>
        <dbReference type="EMBL" id="KAH6653626.1"/>
    </source>
</evidence>
<protein>
    <submittedName>
        <fullName evidence="1">Uncharacterized protein</fullName>
    </submittedName>
</protein>